<proteinExistence type="predicted"/>
<reference evidence="1" key="1">
    <citation type="submission" date="2018-02" db="EMBL/GenBank/DDBJ databases">
        <title>The genomes of Aspergillus section Nigri reveals drivers in fungal speciation.</title>
        <authorList>
            <consortium name="DOE Joint Genome Institute"/>
            <person name="Vesth T.C."/>
            <person name="Nybo J."/>
            <person name="Theobald S."/>
            <person name="Brandl J."/>
            <person name="Frisvad J.C."/>
            <person name="Nielsen K.F."/>
            <person name="Lyhne E.K."/>
            <person name="Kogle M.E."/>
            <person name="Kuo A."/>
            <person name="Riley R."/>
            <person name="Clum A."/>
            <person name="Nolan M."/>
            <person name="Lipzen A."/>
            <person name="Salamov A."/>
            <person name="Henrissat B."/>
            <person name="Wiebenga A."/>
            <person name="De vries R.P."/>
            <person name="Grigoriev I.V."/>
            <person name="Mortensen U.H."/>
            <person name="Andersen M.R."/>
            <person name="Baker S.E."/>
        </authorList>
    </citation>
    <scope>NUCLEOTIDE SEQUENCE</scope>
    <source>
        <strain evidence="1">CBS 621.78</strain>
    </source>
</reference>
<name>A0ACD1GLB9_9EURO</name>
<organism evidence="1 2">
    <name type="scientific">Aspergillus brunneoviolaceus CBS 621.78</name>
    <dbReference type="NCBI Taxonomy" id="1450534"/>
    <lineage>
        <taxon>Eukaryota</taxon>
        <taxon>Fungi</taxon>
        <taxon>Dikarya</taxon>
        <taxon>Ascomycota</taxon>
        <taxon>Pezizomycotina</taxon>
        <taxon>Eurotiomycetes</taxon>
        <taxon>Eurotiomycetidae</taxon>
        <taxon>Eurotiales</taxon>
        <taxon>Aspergillaceae</taxon>
        <taxon>Aspergillus</taxon>
        <taxon>Aspergillus subgen. Circumdati</taxon>
    </lineage>
</organism>
<accession>A0ACD1GLB9</accession>
<keyword evidence="2" id="KW-1185">Reference proteome</keyword>
<evidence type="ECO:0000313" key="2">
    <source>
        <dbReference type="Proteomes" id="UP000249057"/>
    </source>
</evidence>
<sequence>MFGGSVVVLWWLSRGERFPAIFGSSIPANGSSLGFHHPCLRGIGRAGPAGDGRSRPGSTRVGVAKRLGGRRSSRGNFFRASPFLRGSSALDVPVVGRYGCYFIVGGSWDDALRLLIRGGLVANQGI</sequence>
<gene>
    <name evidence="1" type="ORF">BO95DRAFT_220627</name>
</gene>
<dbReference type="Proteomes" id="UP000249057">
    <property type="component" value="Unassembled WGS sequence"/>
</dbReference>
<protein>
    <submittedName>
        <fullName evidence="1">Uncharacterized protein</fullName>
    </submittedName>
</protein>
<evidence type="ECO:0000313" key="1">
    <source>
        <dbReference type="EMBL" id="RAH50061.1"/>
    </source>
</evidence>
<dbReference type="EMBL" id="KZ825315">
    <property type="protein sequence ID" value="RAH50061.1"/>
    <property type="molecule type" value="Genomic_DNA"/>
</dbReference>